<comment type="caution">
    <text evidence="1">The sequence shown here is derived from an EMBL/GenBank/DDBJ whole genome shotgun (WGS) entry which is preliminary data.</text>
</comment>
<dbReference type="Proteomes" id="UP000663823">
    <property type="component" value="Unassembled WGS sequence"/>
</dbReference>
<proteinExistence type="predicted"/>
<feature type="non-terminal residue" evidence="1">
    <location>
        <position position="1"/>
    </location>
</feature>
<organism evidence="1 2">
    <name type="scientific">Rotaria sordida</name>
    <dbReference type="NCBI Taxonomy" id="392033"/>
    <lineage>
        <taxon>Eukaryota</taxon>
        <taxon>Metazoa</taxon>
        <taxon>Spiralia</taxon>
        <taxon>Gnathifera</taxon>
        <taxon>Rotifera</taxon>
        <taxon>Eurotatoria</taxon>
        <taxon>Bdelloidea</taxon>
        <taxon>Philodinida</taxon>
        <taxon>Philodinidae</taxon>
        <taxon>Rotaria</taxon>
    </lineage>
</organism>
<dbReference type="AlphaFoldDB" id="A0A820C6S7"/>
<evidence type="ECO:0000313" key="2">
    <source>
        <dbReference type="Proteomes" id="UP000663823"/>
    </source>
</evidence>
<dbReference type="EMBL" id="CAJOAX010022829">
    <property type="protein sequence ID" value="CAF4209131.1"/>
    <property type="molecule type" value="Genomic_DNA"/>
</dbReference>
<feature type="non-terminal residue" evidence="1">
    <location>
        <position position="58"/>
    </location>
</feature>
<reference evidence="1" key="1">
    <citation type="submission" date="2021-02" db="EMBL/GenBank/DDBJ databases">
        <authorList>
            <person name="Nowell W R."/>
        </authorList>
    </citation>
    <scope>NUCLEOTIDE SEQUENCE</scope>
</reference>
<sequence length="58" mass="7008">NIIIHQTYNALFILRLITKYFIEIDSEQNFYPYFLPQDVSTERISLMTIFVDTLFRTT</sequence>
<gene>
    <name evidence="1" type="ORF">OTI717_LOCUS38904</name>
</gene>
<evidence type="ECO:0000313" key="1">
    <source>
        <dbReference type="EMBL" id="CAF4209131.1"/>
    </source>
</evidence>
<name>A0A820C6S7_9BILA</name>
<accession>A0A820C6S7</accession>
<protein>
    <submittedName>
        <fullName evidence="1">Uncharacterized protein</fullName>
    </submittedName>
</protein>